<keyword evidence="3" id="KW-0862">Zinc</keyword>
<dbReference type="Pfam" id="PF04434">
    <property type="entry name" value="SWIM"/>
    <property type="match status" value="1"/>
</dbReference>
<evidence type="ECO:0000259" key="5">
    <source>
        <dbReference type="PROSITE" id="PS50966"/>
    </source>
</evidence>
<evidence type="ECO:0000256" key="3">
    <source>
        <dbReference type="ARBA" id="ARBA00022833"/>
    </source>
</evidence>
<dbReference type="PANTHER" id="PTHR31973:SF195">
    <property type="entry name" value="MUDR FAMILY TRANSPOSASE"/>
    <property type="match status" value="1"/>
</dbReference>
<sequence>MNGLTSKSEVLSTNTVVLWRRFIVATPQASVVIIGEVIAPRFQQHDDRLMRPKDIIADMKTMYDIQVMYRSSIRGFRRCMRPVILVDGTHLKGRFRGTMFVATAQDGNKQVYPIAFGVHKLMPKIRTTTANDDTAEFIRNMLQKWFHDLHAAAWSMRHQLIDAAHLVILKRVEKCNYMTVNLVDWNIFSVKLKGNQWTVNLHLKTCTCNKFQMDHFLCSHALTAARERNLDFTSLSADYYKRETLIDAYSVPIMPVGHPSS</sequence>
<evidence type="ECO:0000256" key="4">
    <source>
        <dbReference type="PROSITE-ProRule" id="PRU00325"/>
    </source>
</evidence>
<comment type="caution">
    <text evidence="6">The sequence shown here is derived from an EMBL/GenBank/DDBJ whole genome shotgun (WGS) entry which is preliminary data.</text>
</comment>
<organism evidence="6 7">
    <name type="scientific">Acer negundo</name>
    <name type="common">Box elder</name>
    <dbReference type="NCBI Taxonomy" id="4023"/>
    <lineage>
        <taxon>Eukaryota</taxon>
        <taxon>Viridiplantae</taxon>
        <taxon>Streptophyta</taxon>
        <taxon>Embryophyta</taxon>
        <taxon>Tracheophyta</taxon>
        <taxon>Spermatophyta</taxon>
        <taxon>Magnoliopsida</taxon>
        <taxon>eudicotyledons</taxon>
        <taxon>Gunneridae</taxon>
        <taxon>Pentapetalae</taxon>
        <taxon>rosids</taxon>
        <taxon>malvids</taxon>
        <taxon>Sapindales</taxon>
        <taxon>Sapindaceae</taxon>
        <taxon>Hippocastanoideae</taxon>
        <taxon>Acereae</taxon>
        <taxon>Acer</taxon>
    </lineage>
</organism>
<dbReference type="EMBL" id="JAJSOW010000002">
    <property type="protein sequence ID" value="KAI9199116.1"/>
    <property type="molecule type" value="Genomic_DNA"/>
</dbReference>
<accession>A0AAD5P4Z2</accession>
<name>A0AAD5P4Z2_ACENE</name>
<protein>
    <recommendedName>
        <fullName evidence="5">SWIM-type domain-containing protein</fullName>
    </recommendedName>
</protein>
<evidence type="ECO:0000313" key="6">
    <source>
        <dbReference type="EMBL" id="KAI9199116.1"/>
    </source>
</evidence>
<evidence type="ECO:0000256" key="2">
    <source>
        <dbReference type="ARBA" id="ARBA00022771"/>
    </source>
</evidence>
<proteinExistence type="predicted"/>
<dbReference type="GO" id="GO:0008270">
    <property type="term" value="F:zinc ion binding"/>
    <property type="evidence" value="ECO:0007669"/>
    <property type="project" value="UniProtKB-KW"/>
</dbReference>
<dbReference type="PANTHER" id="PTHR31973">
    <property type="entry name" value="POLYPROTEIN, PUTATIVE-RELATED"/>
    <property type="match status" value="1"/>
</dbReference>
<dbReference type="InterPro" id="IPR006564">
    <property type="entry name" value="Znf_PMZ"/>
</dbReference>
<dbReference type="InterPro" id="IPR007527">
    <property type="entry name" value="Znf_SWIM"/>
</dbReference>
<keyword evidence="7" id="KW-1185">Reference proteome</keyword>
<reference evidence="6 7" key="1">
    <citation type="journal article" date="2022" name="Plant J.">
        <title>Strategies of tolerance reflected in two North American maple genomes.</title>
        <authorList>
            <person name="McEvoy S.L."/>
            <person name="Sezen U.U."/>
            <person name="Trouern-Trend A."/>
            <person name="McMahon S.M."/>
            <person name="Schaberg P.G."/>
            <person name="Yang J."/>
            <person name="Wegrzyn J.L."/>
            <person name="Swenson N.G."/>
        </authorList>
    </citation>
    <scope>NUCLEOTIDE SEQUENCE [LARGE SCALE GENOMIC DNA]</scope>
    <source>
        <strain evidence="6">91603</strain>
    </source>
</reference>
<dbReference type="AlphaFoldDB" id="A0AAD5P4Z2"/>
<dbReference type="PROSITE" id="PS50966">
    <property type="entry name" value="ZF_SWIM"/>
    <property type="match status" value="1"/>
</dbReference>
<keyword evidence="1" id="KW-0479">Metal-binding</keyword>
<evidence type="ECO:0000256" key="1">
    <source>
        <dbReference type="ARBA" id="ARBA00022723"/>
    </source>
</evidence>
<gene>
    <name evidence="6" type="ORF">LWI28_027711</name>
</gene>
<feature type="domain" description="SWIM-type" evidence="5">
    <location>
        <begin position="197"/>
        <end position="229"/>
    </location>
</feature>
<keyword evidence="2 4" id="KW-0863">Zinc-finger</keyword>
<evidence type="ECO:0000313" key="7">
    <source>
        <dbReference type="Proteomes" id="UP001064489"/>
    </source>
</evidence>
<dbReference type="Proteomes" id="UP001064489">
    <property type="component" value="Chromosome 13"/>
</dbReference>
<dbReference type="SMART" id="SM00575">
    <property type="entry name" value="ZnF_PMZ"/>
    <property type="match status" value="1"/>
</dbReference>